<dbReference type="Proteomes" id="UP000011668">
    <property type="component" value="Unassembled WGS sequence"/>
</dbReference>
<proteinExistence type="predicted"/>
<reference evidence="1 2" key="1">
    <citation type="journal article" date="2013" name="Nat. Commun.">
        <title>The evolution and pathogenic mechanisms of the rice sheath blight pathogen.</title>
        <authorList>
            <person name="Zheng A."/>
            <person name="Lin R."/>
            <person name="Xu L."/>
            <person name="Qin P."/>
            <person name="Tang C."/>
            <person name="Ai P."/>
            <person name="Zhang D."/>
            <person name="Liu Y."/>
            <person name="Sun Z."/>
            <person name="Feng H."/>
            <person name="Wang Y."/>
            <person name="Chen Y."/>
            <person name="Liang X."/>
            <person name="Fu R."/>
            <person name="Li Q."/>
            <person name="Zhang J."/>
            <person name="Yu X."/>
            <person name="Xie Z."/>
            <person name="Ding L."/>
            <person name="Guan P."/>
            <person name="Tang J."/>
            <person name="Liang Y."/>
            <person name="Wang S."/>
            <person name="Deng Q."/>
            <person name="Li S."/>
            <person name="Zhu J."/>
            <person name="Wang L."/>
            <person name="Liu H."/>
            <person name="Li P."/>
        </authorList>
    </citation>
    <scope>NUCLEOTIDE SEQUENCE [LARGE SCALE GENOMIC DNA]</scope>
    <source>
        <strain evidence="2">AG-1 IA</strain>
    </source>
</reference>
<accession>L8X5B0</accession>
<evidence type="ECO:0000313" key="1">
    <source>
        <dbReference type="EMBL" id="ELU43799.1"/>
    </source>
</evidence>
<name>L8X5B0_THACA</name>
<sequence length="60" mass="6457">MAHDGCPFRLHGACESTSVAETNEQPAPPHQLLALVYCAPNTLRLQCCACPLALHLCRSP</sequence>
<keyword evidence="2" id="KW-1185">Reference proteome</keyword>
<comment type="caution">
    <text evidence="1">The sequence shown here is derived from an EMBL/GenBank/DDBJ whole genome shotgun (WGS) entry which is preliminary data.</text>
</comment>
<organism evidence="1 2">
    <name type="scientific">Thanatephorus cucumeris (strain AG1-IA)</name>
    <name type="common">Rice sheath blight fungus</name>
    <name type="synonym">Rhizoctonia solani</name>
    <dbReference type="NCBI Taxonomy" id="983506"/>
    <lineage>
        <taxon>Eukaryota</taxon>
        <taxon>Fungi</taxon>
        <taxon>Dikarya</taxon>
        <taxon>Basidiomycota</taxon>
        <taxon>Agaricomycotina</taxon>
        <taxon>Agaricomycetes</taxon>
        <taxon>Cantharellales</taxon>
        <taxon>Ceratobasidiaceae</taxon>
        <taxon>Rhizoctonia</taxon>
        <taxon>Rhizoctonia solani AG-1</taxon>
    </lineage>
</organism>
<dbReference type="AlphaFoldDB" id="L8X5B0"/>
<dbReference type="HOGENOM" id="CLU_2943422_0_0_1"/>
<gene>
    <name evidence="1" type="ORF">AG1IA_02164</name>
</gene>
<dbReference type="EMBL" id="AFRT01000480">
    <property type="protein sequence ID" value="ELU43799.1"/>
    <property type="molecule type" value="Genomic_DNA"/>
</dbReference>
<evidence type="ECO:0000313" key="2">
    <source>
        <dbReference type="Proteomes" id="UP000011668"/>
    </source>
</evidence>
<protein>
    <submittedName>
        <fullName evidence="1">Uncharacterized protein</fullName>
    </submittedName>
</protein>